<evidence type="ECO:0000313" key="1">
    <source>
        <dbReference type="EMBL" id="KZL91259.1"/>
    </source>
</evidence>
<dbReference type="PATRIC" id="fig|1121326.3.peg.3043"/>
<evidence type="ECO:0000313" key="2">
    <source>
        <dbReference type="Proteomes" id="UP000076603"/>
    </source>
</evidence>
<dbReference type="OrthoDB" id="1935617at2"/>
<reference evidence="1 2" key="1">
    <citation type="submission" date="2016-04" db="EMBL/GenBank/DDBJ databases">
        <title>Genome sequence of Clostridium magnum DSM 2767.</title>
        <authorList>
            <person name="Poehlein A."/>
            <person name="Uhlig R."/>
            <person name="Fischer R."/>
            <person name="Bahl H."/>
            <person name="Daniel R."/>
        </authorList>
    </citation>
    <scope>NUCLEOTIDE SEQUENCE [LARGE SCALE GENOMIC DNA]</scope>
    <source>
        <strain evidence="1 2">DSM 2767</strain>
    </source>
</reference>
<dbReference type="EMBL" id="LWAE01000003">
    <property type="protein sequence ID" value="KZL91259.1"/>
    <property type="molecule type" value="Genomic_DNA"/>
</dbReference>
<comment type="caution">
    <text evidence="1">The sequence shown here is derived from an EMBL/GenBank/DDBJ whole genome shotgun (WGS) entry which is preliminary data.</text>
</comment>
<dbReference type="Proteomes" id="UP000076603">
    <property type="component" value="Unassembled WGS sequence"/>
</dbReference>
<dbReference type="RefSeq" id="WP_066623720.1">
    <property type="nucleotide sequence ID" value="NZ_FQXL01000027.1"/>
</dbReference>
<keyword evidence="2" id="KW-1185">Reference proteome</keyword>
<name>A0A162SHD7_9CLOT</name>
<organism evidence="1 2">
    <name type="scientific">Clostridium magnum DSM 2767</name>
    <dbReference type="NCBI Taxonomy" id="1121326"/>
    <lineage>
        <taxon>Bacteria</taxon>
        <taxon>Bacillati</taxon>
        <taxon>Bacillota</taxon>
        <taxon>Clostridia</taxon>
        <taxon>Eubacteriales</taxon>
        <taxon>Clostridiaceae</taxon>
        <taxon>Clostridium</taxon>
    </lineage>
</organism>
<dbReference type="AlphaFoldDB" id="A0A162SHD7"/>
<proteinExistence type="predicted"/>
<accession>A0A162SHD7</accession>
<dbReference type="STRING" id="1121326.CLMAG_30170"/>
<protein>
    <submittedName>
        <fullName evidence="1">Uncharacterized protein</fullName>
    </submittedName>
</protein>
<gene>
    <name evidence="1" type="ORF">CLMAG_30170</name>
</gene>
<sequence>METKSHVDPEKLARLNINQSFEYRDVVSDDFPFSQHAEDGALFKREVEAGAYDNVVVSDPGAAHIKYKRI</sequence>